<dbReference type="CDD" id="cd08646">
    <property type="entry name" value="FMT_core_Met-tRNA-FMT_N"/>
    <property type="match status" value="1"/>
</dbReference>
<evidence type="ECO:0000259" key="9">
    <source>
        <dbReference type="Pfam" id="PF00551"/>
    </source>
</evidence>
<evidence type="ECO:0000256" key="1">
    <source>
        <dbReference type="ARBA" id="ARBA00002606"/>
    </source>
</evidence>
<dbReference type="InterPro" id="IPR037022">
    <property type="entry name" value="Formyl_trans_C_sf"/>
</dbReference>
<proteinExistence type="inferred from homology"/>
<dbReference type="EC" id="2.1.2.9" evidence="3 8"/>
<dbReference type="Pfam" id="PF02911">
    <property type="entry name" value="Formyl_trans_C"/>
    <property type="match status" value="1"/>
</dbReference>
<dbReference type="InterPro" id="IPR044135">
    <property type="entry name" value="Met-tRNA-FMT_C"/>
</dbReference>
<dbReference type="NCBIfam" id="TIGR00460">
    <property type="entry name" value="fmt"/>
    <property type="match status" value="1"/>
</dbReference>
<gene>
    <name evidence="8" type="primary">fmt</name>
    <name evidence="11" type="ORF">B9J77_02970</name>
</gene>
<dbReference type="SUPFAM" id="SSF53328">
    <property type="entry name" value="Formyltransferase"/>
    <property type="match status" value="1"/>
</dbReference>
<dbReference type="GO" id="GO:0005829">
    <property type="term" value="C:cytosol"/>
    <property type="evidence" value="ECO:0007669"/>
    <property type="project" value="TreeGrafter"/>
</dbReference>
<evidence type="ECO:0000256" key="8">
    <source>
        <dbReference type="HAMAP-Rule" id="MF_00182"/>
    </source>
</evidence>
<dbReference type="Pfam" id="PF00551">
    <property type="entry name" value="Formyl_trans_N"/>
    <property type="match status" value="1"/>
</dbReference>
<dbReference type="InterPro" id="IPR041711">
    <property type="entry name" value="Met-tRNA-FMT_N"/>
</dbReference>
<feature type="domain" description="Formyl transferase C-terminal" evidence="10">
    <location>
        <begin position="209"/>
        <end position="308"/>
    </location>
</feature>
<evidence type="ECO:0000256" key="3">
    <source>
        <dbReference type="ARBA" id="ARBA00012261"/>
    </source>
</evidence>
<evidence type="ECO:0000256" key="5">
    <source>
        <dbReference type="ARBA" id="ARBA00022679"/>
    </source>
</evidence>
<evidence type="ECO:0000256" key="2">
    <source>
        <dbReference type="ARBA" id="ARBA00010699"/>
    </source>
</evidence>
<name>A0A399FVP5_UNCN2</name>
<keyword evidence="5 8" id="KW-0808">Transferase</keyword>
<dbReference type="EMBL" id="NDHY01000005">
    <property type="protein sequence ID" value="RII00264.1"/>
    <property type="molecule type" value="Genomic_DNA"/>
</dbReference>
<dbReference type="InterPro" id="IPR005794">
    <property type="entry name" value="Fmt"/>
</dbReference>
<evidence type="ECO:0000313" key="12">
    <source>
        <dbReference type="Proteomes" id="UP000266287"/>
    </source>
</evidence>
<dbReference type="InterPro" id="IPR001555">
    <property type="entry name" value="GART_AS"/>
</dbReference>
<dbReference type="Gene3D" id="3.10.25.10">
    <property type="entry name" value="Formyl transferase, C-terminal domain"/>
    <property type="match status" value="1"/>
</dbReference>
<evidence type="ECO:0000256" key="7">
    <source>
        <dbReference type="ARBA" id="ARBA00048558"/>
    </source>
</evidence>
<reference evidence="11 12" key="1">
    <citation type="submission" date="2018-08" db="EMBL/GenBank/DDBJ databases">
        <title>Draft genome of candidate division NPL-UPA2 bacterium Unc8 that adapted to ultra-basic serpentinizing groundwater.</title>
        <authorList>
            <person name="Ishii S."/>
            <person name="Suzuki S."/>
            <person name="Nealson K.H."/>
        </authorList>
    </citation>
    <scope>NUCLEOTIDE SEQUENCE [LARGE SCALE GENOMIC DNA]</scope>
    <source>
        <strain evidence="11">Unc8</strain>
    </source>
</reference>
<sequence>MITRKKKRLRIFFMGTPIFSLPSLISLLQHEKVVGIATQPDKPAGRGRKFTLSAVKEVALHKKISLYQPEKIDGNFLKKLSTLNIDVIVVVAYGKKLPVKLLHIPRLECIAAHPSLLPKYRGAAPIEWAIIRGEKKTGVTIIRVNEEIDAGDIILQEEIDISPDETTQNLGQRLSSLAARMLQESLKQIEAGNAKYTLQQGEVSTARSIRKADGLIRWSSKAHEIHDLVRGLNPRIGAYTHLHRKMLKIWKTEIISNNKASLTNHQLGEIIGLKNGIMVNVAEGAILIKELQPENRRKMSAVEYLSGHTIRIGSLFKDKISG</sequence>
<dbReference type="SUPFAM" id="SSF50486">
    <property type="entry name" value="FMT C-terminal domain-like"/>
    <property type="match status" value="1"/>
</dbReference>
<protein>
    <recommendedName>
        <fullName evidence="4 8">Methionyl-tRNA formyltransferase</fullName>
        <ecNumber evidence="3 8">2.1.2.9</ecNumber>
    </recommendedName>
</protein>
<dbReference type="InterPro" id="IPR005793">
    <property type="entry name" value="Formyl_trans_C"/>
</dbReference>
<comment type="caution">
    <text evidence="11">The sequence shown here is derived from an EMBL/GenBank/DDBJ whole genome shotgun (WGS) entry which is preliminary data.</text>
</comment>
<dbReference type="PANTHER" id="PTHR11138:SF5">
    <property type="entry name" value="METHIONYL-TRNA FORMYLTRANSFERASE, MITOCHONDRIAL"/>
    <property type="match status" value="1"/>
</dbReference>
<comment type="similarity">
    <text evidence="2 8">Belongs to the Fmt family.</text>
</comment>
<organism evidence="11 12">
    <name type="scientific">candidate division NPL-UPA2 bacterium Unc8</name>
    <dbReference type="NCBI Taxonomy" id="1980939"/>
    <lineage>
        <taxon>Bacteria</taxon>
    </lineage>
</organism>
<evidence type="ECO:0000256" key="4">
    <source>
        <dbReference type="ARBA" id="ARBA00016014"/>
    </source>
</evidence>
<dbReference type="PROSITE" id="PS00373">
    <property type="entry name" value="GART"/>
    <property type="match status" value="1"/>
</dbReference>
<dbReference type="InterPro" id="IPR036477">
    <property type="entry name" value="Formyl_transf_N_sf"/>
</dbReference>
<comment type="function">
    <text evidence="1 8">Attaches a formyl group to the free amino group of methionyl-tRNA(fMet). The formyl group appears to play a dual role in the initiator identity of N-formylmethionyl-tRNA by promoting its recognition by IF2 and preventing the misappropriation of this tRNA by the elongation apparatus.</text>
</comment>
<dbReference type="CDD" id="cd08704">
    <property type="entry name" value="Met_tRNA_FMT_C"/>
    <property type="match status" value="1"/>
</dbReference>
<feature type="domain" description="Formyl transferase N-terminal" evidence="9">
    <location>
        <begin position="30"/>
        <end position="184"/>
    </location>
</feature>
<dbReference type="GO" id="GO:0004479">
    <property type="term" value="F:methionyl-tRNA formyltransferase activity"/>
    <property type="evidence" value="ECO:0007669"/>
    <property type="project" value="UniProtKB-UniRule"/>
</dbReference>
<dbReference type="Proteomes" id="UP000266287">
    <property type="component" value="Unassembled WGS sequence"/>
</dbReference>
<dbReference type="InterPro" id="IPR002376">
    <property type="entry name" value="Formyl_transf_N"/>
</dbReference>
<dbReference type="Gene3D" id="3.40.50.170">
    <property type="entry name" value="Formyl transferase, N-terminal domain"/>
    <property type="match status" value="1"/>
</dbReference>
<feature type="binding site" evidence="8">
    <location>
        <begin position="115"/>
        <end position="118"/>
    </location>
    <ligand>
        <name>(6S)-5,6,7,8-tetrahydrofolate</name>
        <dbReference type="ChEBI" id="CHEBI:57453"/>
    </ligand>
</feature>
<dbReference type="InterPro" id="IPR011034">
    <property type="entry name" value="Formyl_transferase-like_C_sf"/>
</dbReference>
<evidence type="ECO:0000313" key="11">
    <source>
        <dbReference type="EMBL" id="RII00264.1"/>
    </source>
</evidence>
<dbReference type="AlphaFoldDB" id="A0A399FVP5"/>
<dbReference type="PANTHER" id="PTHR11138">
    <property type="entry name" value="METHIONYL-TRNA FORMYLTRANSFERASE"/>
    <property type="match status" value="1"/>
</dbReference>
<dbReference type="HAMAP" id="MF_00182">
    <property type="entry name" value="Formyl_trans"/>
    <property type="match status" value="1"/>
</dbReference>
<accession>A0A399FVP5</accession>
<comment type="catalytic activity">
    <reaction evidence="7 8">
        <text>L-methionyl-tRNA(fMet) + (6R)-10-formyltetrahydrofolate = N-formyl-L-methionyl-tRNA(fMet) + (6S)-5,6,7,8-tetrahydrofolate + H(+)</text>
        <dbReference type="Rhea" id="RHEA:24380"/>
        <dbReference type="Rhea" id="RHEA-COMP:9952"/>
        <dbReference type="Rhea" id="RHEA-COMP:9953"/>
        <dbReference type="ChEBI" id="CHEBI:15378"/>
        <dbReference type="ChEBI" id="CHEBI:57453"/>
        <dbReference type="ChEBI" id="CHEBI:78530"/>
        <dbReference type="ChEBI" id="CHEBI:78844"/>
        <dbReference type="ChEBI" id="CHEBI:195366"/>
        <dbReference type="EC" id="2.1.2.9"/>
    </reaction>
</comment>
<keyword evidence="6 8" id="KW-0648">Protein biosynthesis</keyword>
<evidence type="ECO:0000256" key="6">
    <source>
        <dbReference type="ARBA" id="ARBA00022917"/>
    </source>
</evidence>
<evidence type="ECO:0000259" key="10">
    <source>
        <dbReference type="Pfam" id="PF02911"/>
    </source>
</evidence>